<gene>
    <name evidence="1" type="ORF">UFOVP1626_6</name>
</gene>
<protein>
    <submittedName>
        <fullName evidence="1">Uncharacterized protein</fullName>
    </submittedName>
</protein>
<evidence type="ECO:0000313" key="1">
    <source>
        <dbReference type="EMBL" id="CAB4220646.1"/>
    </source>
</evidence>
<organism evidence="1">
    <name type="scientific">uncultured Caudovirales phage</name>
    <dbReference type="NCBI Taxonomy" id="2100421"/>
    <lineage>
        <taxon>Viruses</taxon>
        <taxon>Duplodnaviria</taxon>
        <taxon>Heunggongvirae</taxon>
        <taxon>Uroviricota</taxon>
        <taxon>Caudoviricetes</taxon>
        <taxon>Peduoviridae</taxon>
        <taxon>Maltschvirus</taxon>
        <taxon>Maltschvirus maltsch</taxon>
    </lineage>
</organism>
<reference evidence="1" key="1">
    <citation type="submission" date="2020-05" db="EMBL/GenBank/DDBJ databases">
        <authorList>
            <person name="Chiriac C."/>
            <person name="Salcher M."/>
            <person name="Ghai R."/>
            <person name="Kavagutti S V."/>
        </authorList>
    </citation>
    <scope>NUCLEOTIDE SEQUENCE</scope>
</reference>
<proteinExistence type="predicted"/>
<dbReference type="EMBL" id="LR797493">
    <property type="protein sequence ID" value="CAB4220646.1"/>
    <property type="molecule type" value="Genomic_DNA"/>
</dbReference>
<name>A0A6J5T060_9CAUD</name>
<dbReference type="PROSITE" id="PS51257">
    <property type="entry name" value="PROKAR_LIPOPROTEIN"/>
    <property type="match status" value="1"/>
</dbReference>
<sequence length="135" mass="14584">MLRPLNEASCPSVLLLGCNQDVSLSGFFRLCNDFRLTHDTLLNLHGLSSQETPHTSTPLVKNATSVGLATGKGYGSSVVNKAISISEQTRQAHLGLFVISMSIGVNMNTMKSGAGRIEIGSIHPWRNYARKDNNV</sequence>
<accession>A0A6J5T060</accession>